<dbReference type="VEuPathDB" id="VectorBase:AMIN003757"/>
<keyword evidence="3" id="KW-1185">Reference proteome</keyword>
<reference evidence="2" key="2">
    <citation type="submission" date="2020-05" db="UniProtKB">
        <authorList>
            <consortium name="EnsemblMetazoa"/>
        </authorList>
    </citation>
    <scope>IDENTIFICATION</scope>
    <source>
        <strain evidence="2">MINIMUS1</strain>
    </source>
</reference>
<accession>A0A182W0A0</accession>
<dbReference type="EnsemblMetazoa" id="AMIN003757-RA">
    <property type="protein sequence ID" value="AMIN003757-PA"/>
    <property type="gene ID" value="AMIN003757"/>
</dbReference>
<proteinExistence type="predicted"/>
<name>A0A182W0A0_9DIPT</name>
<evidence type="ECO:0000313" key="2">
    <source>
        <dbReference type="EnsemblMetazoa" id="AMIN003757-PA"/>
    </source>
</evidence>
<sequence>MGRMVLHQALSPEQRNDFFHQAEIMIMVYTCTAKHINPTYVAQSLPLFRNARINIEMYKLENRRKQIDFHYQLIITNQFNKRLQGWFAYSLPIFHEHLSLYIHQADIGYNERSSKILVIIVLPILILGTLLCLSLQLALNVTNARRTRSGSSRPTVSFADAFVWFVGVFAQQGSSIRPNSSSSMIIVLVGLFFSSIMYCTYLTKITSQLSVDVDVDYDLEALLMAKEYRIGLVGNFTTNQTVIRKRYDPVMNEVMQQMQRDKSLHVSTHEDGLHRVLGSKYVLIGNPGTVRMAMQNLNQEQYCNVTEINIRGIEQMVALKMPSINSYRKMINYE</sequence>
<protein>
    <submittedName>
        <fullName evidence="2">Uncharacterized protein</fullName>
    </submittedName>
</protein>
<feature type="transmembrane region" description="Helical" evidence="1">
    <location>
        <begin position="116"/>
        <end position="139"/>
    </location>
</feature>
<organism evidence="2 3">
    <name type="scientific">Anopheles minimus</name>
    <dbReference type="NCBI Taxonomy" id="112268"/>
    <lineage>
        <taxon>Eukaryota</taxon>
        <taxon>Metazoa</taxon>
        <taxon>Ecdysozoa</taxon>
        <taxon>Arthropoda</taxon>
        <taxon>Hexapoda</taxon>
        <taxon>Insecta</taxon>
        <taxon>Pterygota</taxon>
        <taxon>Neoptera</taxon>
        <taxon>Endopterygota</taxon>
        <taxon>Diptera</taxon>
        <taxon>Nematocera</taxon>
        <taxon>Culicoidea</taxon>
        <taxon>Culicidae</taxon>
        <taxon>Anophelinae</taxon>
        <taxon>Anopheles</taxon>
    </lineage>
</organism>
<feature type="transmembrane region" description="Helical" evidence="1">
    <location>
        <begin position="182"/>
        <end position="203"/>
    </location>
</feature>
<keyword evidence="1" id="KW-0812">Transmembrane</keyword>
<reference evidence="3" key="1">
    <citation type="submission" date="2013-03" db="EMBL/GenBank/DDBJ databases">
        <title>The Genome Sequence of Anopheles minimus MINIMUS1.</title>
        <authorList>
            <consortium name="The Broad Institute Genomics Platform"/>
            <person name="Neafsey D.E."/>
            <person name="Walton C."/>
            <person name="Walker B."/>
            <person name="Young S.K."/>
            <person name="Zeng Q."/>
            <person name="Gargeya S."/>
            <person name="Fitzgerald M."/>
            <person name="Haas B."/>
            <person name="Abouelleil A."/>
            <person name="Allen A.W."/>
            <person name="Alvarado L."/>
            <person name="Arachchi H.M."/>
            <person name="Berlin A.M."/>
            <person name="Chapman S.B."/>
            <person name="Gainer-Dewar J."/>
            <person name="Goldberg J."/>
            <person name="Griggs A."/>
            <person name="Gujja S."/>
            <person name="Hansen M."/>
            <person name="Howarth C."/>
            <person name="Imamovic A."/>
            <person name="Ireland A."/>
            <person name="Larimer J."/>
            <person name="McCowan C."/>
            <person name="Murphy C."/>
            <person name="Pearson M."/>
            <person name="Poon T.W."/>
            <person name="Priest M."/>
            <person name="Roberts A."/>
            <person name="Saif S."/>
            <person name="Shea T."/>
            <person name="Sisk P."/>
            <person name="Sykes S."/>
            <person name="Wortman J."/>
            <person name="Nusbaum C."/>
            <person name="Birren B."/>
        </authorList>
    </citation>
    <scope>NUCLEOTIDE SEQUENCE [LARGE SCALE GENOMIC DNA]</scope>
    <source>
        <strain evidence="3">MINIMUS1</strain>
    </source>
</reference>
<keyword evidence="1" id="KW-1133">Transmembrane helix</keyword>
<evidence type="ECO:0000256" key="1">
    <source>
        <dbReference type="SAM" id="Phobius"/>
    </source>
</evidence>
<dbReference type="STRING" id="112268.A0A182W0A0"/>
<keyword evidence="1" id="KW-0472">Membrane</keyword>
<dbReference type="Proteomes" id="UP000075920">
    <property type="component" value="Unassembled WGS sequence"/>
</dbReference>
<dbReference type="Gene3D" id="1.10.287.70">
    <property type="match status" value="1"/>
</dbReference>
<evidence type="ECO:0000313" key="3">
    <source>
        <dbReference type="Proteomes" id="UP000075920"/>
    </source>
</evidence>
<dbReference type="AlphaFoldDB" id="A0A182W0A0"/>